<keyword evidence="1" id="KW-0812">Transmembrane</keyword>
<feature type="transmembrane region" description="Helical" evidence="1">
    <location>
        <begin position="32"/>
        <end position="51"/>
    </location>
</feature>
<reference evidence="2 3" key="1">
    <citation type="submission" date="2017-08" db="EMBL/GenBank/DDBJ databases">
        <title>The strain WRN001 was isolated from Binhai saline alkaline soil, Tianjin, China.</title>
        <authorList>
            <person name="Liu D."/>
            <person name="Zhang G."/>
        </authorList>
    </citation>
    <scope>NUCLEOTIDE SEQUENCE [LARGE SCALE GENOMIC DNA]</scope>
    <source>
        <strain evidence="2 3">WN019</strain>
    </source>
</reference>
<evidence type="ECO:0000313" key="3">
    <source>
        <dbReference type="Proteomes" id="UP000218083"/>
    </source>
</evidence>
<sequence>MPSNKRTAIAAGLVLIGIAVFLYAVVLQQQLLRGAGIGLSALVVAALVYYGGTNRRTLVRATVVVTVVYGVFTFQLPLAVIAACAVYLSAWLTGADGPFDAPDTTIFPIERATAGETEDSE</sequence>
<feature type="transmembrane region" description="Helical" evidence="1">
    <location>
        <begin position="7"/>
        <end position="26"/>
    </location>
</feature>
<dbReference type="Proteomes" id="UP000218083">
    <property type="component" value="Unassembled WGS sequence"/>
</dbReference>
<organism evidence="2 3">
    <name type="scientific">Halorubrum salipaludis</name>
    <dbReference type="NCBI Taxonomy" id="2032630"/>
    <lineage>
        <taxon>Archaea</taxon>
        <taxon>Methanobacteriati</taxon>
        <taxon>Methanobacteriota</taxon>
        <taxon>Stenosarchaea group</taxon>
        <taxon>Halobacteria</taxon>
        <taxon>Halobacteriales</taxon>
        <taxon>Haloferacaceae</taxon>
        <taxon>Halorubrum</taxon>
    </lineage>
</organism>
<evidence type="ECO:0000256" key="1">
    <source>
        <dbReference type="SAM" id="Phobius"/>
    </source>
</evidence>
<protein>
    <submittedName>
        <fullName evidence="2">Uncharacterized protein</fullName>
    </submittedName>
</protein>
<dbReference type="OrthoDB" id="271666at2157"/>
<dbReference type="EMBL" id="NSKC01000005">
    <property type="protein sequence ID" value="PAU83387.1"/>
    <property type="molecule type" value="Genomic_DNA"/>
</dbReference>
<feature type="transmembrane region" description="Helical" evidence="1">
    <location>
        <begin position="63"/>
        <end position="88"/>
    </location>
</feature>
<keyword evidence="1" id="KW-1133">Transmembrane helix</keyword>
<proteinExistence type="predicted"/>
<evidence type="ECO:0000313" key="2">
    <source>
        <dbReference type="EMBL" id="PAU83387.1"/>
    </source>
</evidence>
<accession>A0A2A2FFE3</accession>
<gene>
    <name evidence="2" type="ORF">CK500_11420</name>
</gene>
<keyword evidence="1" id="KW-0472">Membrane</keyword>
<dbReference type="RefSeq" id="WP_095637345.1">
    <property type="nucleotide sequence ID" value="NZ_NSKC01000005.1"/>
</dbReference>
<comment type="caution">
    <text evidence="2">The sequence shown here is derived from an EMBL/GenBank/DDBJ whole genome shotgun (WGS) entry which is preliminary data.</text>
</comment>
<name>A0A2A2FFE3_9EURY</name>
<keyword evidence="3" id="KW-1185">Reference proteome</keyword>
<dbReference type="AlphaFoldDB" id="A0A2A2FFE3"/>